<protein>
    <submittedName>
        <fullName evidence="2">Uncharacterized protein</fullName>
    </submittedName>
</protein>
<organism evidence="2 3">
    <name type="scientific">Actinopolymorpha pittospori</name>
    <dbReference type="NCBI Taxonomy" id="648752"/>
    <lineage>
        <taxon>Bacteria</taxon>
        <taxon>Bacillati</taxon>
        <taxon>Actinomycetota</taxon>
        <taxon>Actinomycetes</taxon>
        <taxon>Propionibacteriales</taxon>
        <taxon>Actinopolymorphaceae</taxon>
        <taxon>Actinopolymorpha</taxon>
    </lineage>
</organism>
<sequence length="92" mass="10864">MAEEPSREEHRRRGERARKLWATRAAPSPGGWTAPAGTRPAWTWTPPHGMRPRLDRAPRWVRVWYHTPFLDRYAHEWLWHHGGWDVIPPGAE</sequence>
<feature type="compositionally biased region" description="Basic and acidic residues" evidence="1">
    <location>
        <begin position="1"/>
        <end position="12"/>
    </location>
</feature>
<proteinExistence type="predicted"/>
<evidence type="ECO:0000256" key="1">
    <source>
        <dbReference type="SAM" id="MobiDB-lite"/>
    </source>
</evidence>
<reference evidence="2" key="1">
    <citation type="submission" date="2020-10" db="EMBL/GenBank/DDBJ databases">
        <title>Sequencing the genomes of 1000 actinobacteria strains.</title>
        <authorList>
            <person name="Klenk H.-P."/>
        </authorList>
    </citation>
    <scope>NUCLEOTIDE SEQUENCE</scope>
    <source>
        <strain evidence="2">DSM 45354</strain>
    </source>
</reference>
<comment type="caution">
    <text evidence="2">The sequence shown here is derived from an EMBL/GenBank/DDBJ whole genome shotgun (WGS) entry which is preliminary data.</text>
</comment>
<dbReference type="EMBL" id="JADBEM010000001">
    <property type="protein sequence ID" value="MBE1612567.1"/>
    <property type="molecule type" value="Genomic_DNA"/>
</dbReference>
<evidence type="ECO:0000313" key="3">
    <source>
        <dbReference type="Proteomes" id="UP000638648"/>
    </source>
</evidence>
<gene>
    <name evidence="2" type="ORF">HEB94_009415</name>
</gene>
<accession>A0A927NBP1</accession>
<dbReference type="AlphaFoldDB" id="A0A927NBP1"/>
<name>A0A927NBP1_9ACTN</name>
<keyword evidence="3" id="KW-1185">Reference proteome</keyword>
<dbReference type="RefSeq" id="WP_192755593.1">
    <property type="nucleotide sequence ID" value="NZ_BAABJL010000194.1"/>
</dbReference>
<evidence type="ECO:0000313" key="2">
    <source>
        <dbReference type="EMBL" id="MBE1612567.1"/>
    </source>
</evidence>
<feature type="region of interest" description="Disordered" evidence="1">
    <location>
        <begin position="1"/>
        <end position="48"/>
    </location>
</feature>
<dbReference type="Proteomes" id="UP000638648">
    <property type="component" value="Unassembled WGS sequence"/>
</dbReference>